<dbReference type="EMBL" id="MTHB01000254">
    <property type="protein sequence ID" value="OXC73379.1"/>
    <property type="molecule type" value="Genomic_DNA"/>
</dbReference>
<gene>
    <name evidence="15" type="ORF">BSU04_37220</name>
</gene>
<dbReference type="CDD" id="cd00834">
    <property type="entry name" value="KAS_I_II"/>
    <property type="match status" value="1"/>
</dbReference>
<sequence>MRRVAVTGIGTVCPLGNDAQEAYANAYAGRSGIGRLLAPSLARLVDPVAATVQFSGAEFFAPPKLRMLDRVSQFAVIAANEAVAAANLERGHIRQIRCGVFVGTGMGGTQTADEGYQTLYGEQSDRIKPFTVLLGMYNAPAAWVSIEHGLKGPSLTYSTACASSSVAIGEAWLRVAHGEIEMAIAGGTEAPLSLGSLKAWDALHTLATVDFEEPAASCKPFSKNRSGMVLGEGAAMVILENWERAVARGATIYGEVLGYGLTTDTGHITRPSVEGQAAAMLTALSSAGIDSSAIDAINAHGTGTVPNDVTETAAIKAVLGDRAYSVPISATKSCHGHLLGAAGALECVLSLLAMRHEIKSNVVFGKLDLIRRQAVAEPVCCRSPVVRL</sequence>
<dbReference type="RefSeq" id="WP_089164921.1">
    <property type="nucleotide sequence ID" value="NZ_MTHB01000254.1"/>
</dbReference>
<dbReference type="InterPro" id="IPR016039">
    <property type="entry name" value="Thiolase-like"/>
</dbReference>
<evidence type="ECO:0000256" key="1">
    <source>
        <dbReference type="ARBA" id="ARBA00004533"/>
    </source>
</evidence>
<evidence type="ECO:0000256" key="8">
    <source>
        <dbReference type="ARBA" id="ARBA00022989"/>
    </source>
</evidence>
<dbReference type="SMART" id="SM00825">
    <property type="entry name" value="PKS_KS"/>
    <property type="match status" value="1"/>
</dbReference>
<evidence type="ECO:0000256" key="2">
    <source>
        <dbReference type="ARBA" id="ARBA00008467"/>
    </source>
</evidence>
<comment type="function">
    <text evidence="10">Proposed to synthesize NOD factor fatty acyl chain. Involved in the synthesis of a highly unsaturated fatty acid moiety, which forms part of a lipo-oligosaccharide that is responsible for host specificity.</text>
</comment>
<evidence type="ECO:0000256" key="3">
    <source>
        <dbReference type="ARBA" id="ARBA00022458"/>
    </source>
</evidence>
<dbReference type="InterPro" id="IPR020841">
    <property type="entry name" value="PKS_Beta-ketoAc_synthase_dom"/>
</dbReference>
<evidence type="ECO:0000256" key="4">
    <source>
        <dbReference type="ARBA" id="ARBA00022475"/>
    </source>
</evidence>
<organism evidence="15 16">
    <name type="scientific">Caballeronia sordidicola</name>
    <name type="common">Burkholderia sordidicola</name>
    <dbReference type="NCBI Taxonomy" id="196367"/>
    <lineage>
        <taxon>Bacteria</taxon>
        <taxon>Pseudomonadati</taxon>
        <taxon>Pseudomonadota</taxon>
        <taxon>Betaproteobacteria</taxon>
        <taxon>Burkholderiales</taxon>
        <taxon>Burkholderiaceae</taxon>
        <taxon>Caballeronia</taxon>
    </lineage>
</organism>
<dbReference type="AlphaFoldDB" id="A0A226WRD6"/>
<accession>A0A226WRD6</accession>
<dbReference type="InterPro" id="IPR014030">
    <property type="entry name" value="Ketoacyl_synth_N"/>
</dbReference>
<keyword evidence="6 13" id="KW-0808">Transferase</keyword>
<evidence type="ECO:0000256" key="10">
    <source>
        <dbReference type="ARBA" id="ARBA00037576"/>
    </source>
</evidence>
<feature type="domain" description="Ketosynthase family 3 (KS3)" evidence="14">
    <location>
        <begin position="1"/>
        <end position="388"/>
    </location>
</feature>
<evidence type="ECO:0000259" key="14">
    <source>
        <dbReference type="PROSITE" id="PS52004"/>
    </source>
</evidence>
<evidence type="ECO:0000256" key="11">
    <source>
        <dbReference type="ARBA" id="ARBA00039445"/>
    </source>
</evidence>
<dbReference type="Pfam" id="PF00109">
    <property type="entry name" value="ketoacyl-synt"/>
    <property type="match status" value="1"/>
</dbReference>
<comment type="caution">
    <text evidence="15">The sequence shown here is derived from an EMBL/GenBank/DDBJ whole genome shotgun (WGS) entry which is preliminary data.</text>
</comment>
<keyword evidence="4" id="KW-1003">Cell membrane</keyword>
<keyword evidence="8" id="KW-1133">Transmembrane helix</keyword>
<comment type="similarity">
    <text evidence="2 13">Belongs to the thiolase-like superfamily. Beta-ketoacyl-ACP synthases family.</text>
</comment>
<evidence type="ECO:0000256" key="13">
    <source>
        <dbReference type="RuleBase" id="RU003694"/>
    </source>
</evidence>
<evidence type="ECO:0000256" key="12">
    <source>
        <dbReference type="ARBA" id="ARBA00041756"/>
    </source>
</evidence>
<dbReference type="GO" id="GO:0006633">
    <property type="term" value="P:fatty acid biosynthetic process"/>
    <property type="evidence" value="ECO:0007669"/>
    <property type="project" value="TreeGrafter"/>
</dbReference>
<dbReference type="PROSITE" id="PS52004">
    <property type="entry name" value="KS3_2"/>
    <property type="match status" value="1"/>
</dbReference>
<reference evidence="16" key="1">
    <citation type="submission" date="2017-01" db="EMBL/GenBank/DDBJ databases">
        <title>Genome Analysis of Deinococcus marmoris KOPRI26562.</title>
        <authorList>
            <person name="Kim J.H."/>
            <person name="Oh H.-M."/>
        </authorList>
    </citation>
    <scope>NUCLEOTIDE SEQUENCE [LARGE SCALE GENOMIC DNA]</scope>
    <source>
        <strain evidence="16">PAMC 26633</strain>
    </source>
</reference>
<dbReference type="PANTHER" id="PTHR11712:SF352">
    <property type="entry name" value="3-OXOACYL-[ACYL-CARRIER-PROTEIN] SYNTHASE"/>
    <property type="match status" value="1"/>
</dbReference>
<dbReference type="PANTHER" id="PTHR11712">
    <property type="entry name" value="POLYKETIDE SYNTHASE-RELATED"/>
    <property type="match status" value="1"/>
</dbReference>
<evidence type="ECO:0000256" key="9">
    <source>
        <dbReference type="ARBA" id="ARBA00023136"/>
    </source>
</evidence>
<dbReference type="SUPFAM" id="SSF53901">
    <property type="entry name" value="Thiolase-like"/>
    <property type="match status" value="2"/>
</dbReference>
<dbReference type="Pfam" id="PF02801">
    <property type="entry name" value="Ketoacyl-synt_C"/>
    <property type="match status" value="1"/>
</dbReference>
<dbReference type="InterPro" id="IPR000794">
    <property type="entry name" value="Beta-ketoacyl_synthase"/>
</dbReference>
<protein>
    <recommendedName>
        <fullName evidence="11">Nodulation protein E</fullName>
    </recommendedName>
    <alternativeName>
        <fullName evidence="12">Host-specificity of nodulation protein B</fullName>
    </alternativeName>
</protein>
<evidence type="ECO:0000256" key="5">
    <source>
        <dbReference type="ARBA" id="ARBA00022519"/>
    </source>
</evidence>
<dbReference type="GO" id="GO:0004315">
    <property type="term" value="F:3-oxoacyl-[acyl-carrier-protein] synthase activity"/>
    <property type="evidence" value="ECO:0007669"/>
    <property type="project" value="TreeGrafter"/>
</dbReference>
<dbReference type="InterPro" id="IPR014031">
    <property type="entry name" value="Ketoacyl_synth_C"/>
</dbReference>
<keyword evidence="3" id="KW-0536">Nodulation</keyword>
<comment type="subcellular location">
    <subcellularLocation>
        <location evidence="1">Cell inner membrane</location>
    </subcellularLocation>
</comment>
<evidence type="ECO:0000256" key="7">
    <source>
        <dbReference type="ARBA" id="ARBA00022692"/>
    </source>
</evidence>
<evidence type="ECO:0000256" key="6">
    <source>
        <dbReference type="ARBA" id="ARBA00022679"/>
    </source>
</evidence>
<evidence type="ECO:0000313" key="15">
    <source>
        <dbReference type="EMBL" id="OXC73379.1"/>
    </source>
</evidence>
<name>A0A226WRD6_CABSO</name>
<proteinExistence type="inferred from homology"/>
<dbReference type="GO" id="GO:0005886">
    <property type="term" value="C:plasma membrane"/>
    <property type="evidence" value="ECO:0007669"/>
    <property type="project" value="UniProtKB-SubCell"/>
</dbReference>
<evidence type="ECO:0000313" key="16">
    <source>
        <dbReference type="Proteomes" id="UP000214720"/>
    </source>
</evidence>
<dbReference type="Gene3D" id="3.40.47.10">
    <property type="match status" value="2"/>
</dbReference>
<keyword evidence="9" id="KW-0472">Membrane</keyword>
<keyword evidence="7" id="KW-0812">Transmembrane</keyword>
<keyword evidence="5" id="KW-0997">Cell inner membrane</keyword>
<dbReference type="Proteomes" id="UP000214720">
    <property type="component" value="Unassembled WGS sequence"/>
</dbReference>
<dbReference type="OrthoDB" id="9808669at2"/>